<dbReference type="GO" id="GO:0016020">
    <property type="term" value="C:membrane"/>
    <property type="evidence" value="ECO:0007669"/>
    <property type="project" value="UniProtKB-SubCell"/>
</dbReference>
<reference evidence="11 12" key="1">
    <citation type="submission" date="2014-06" db="EMBL/GenBank/DDBJ databases">
        <authorList>
            <consortium name="DOE Joint Genome Institute"/>
            <person name="Kuo A."/>
            <person name="Kohler A."/>
            <person name="Nagy L.G."/>
            <person name="Floudas D."/>
            <person name="Copeland A."/>
            <person name="Barry K.W."/>
            <person name="Cichocki N."/>
            <person name="Veneault-Fourrey C."/>
            <person name="LaButti K."/>
            <person name="Lindquist E.A."/>
            <person name="Lipzen A."/>
            <person name="Lundell T."/>
            <person name="Morin E."/>
            <person name="Murat C."/>
            <person name="Sun H."/>
            <person name="Tunlid A."/>
            <person name="Henrissat B."/>
            <person name="Grigoriev I.V."/>
            <person name="Hibbett D.S."/>
            <person name="Martin F."/>
            <person name="Nordberg H.P."/>
            <person name="Cantor M.N."/>
            <person name="Hua S.X."/>
        </authorList>
    </citation>
    <scope>NUCLEOTIDE SEQUENCE [LARGE SCALE GENOMIC DNA]</scope>
    <source>
        <strain evidence="11 12">ATCC 200175</strain>
    </source>
</reference>
<organism evidence="11 12">
    <name type="scientific">Paxillus involutus ATCC 200175</name>
    <dbReference type="NCBI Taxonomy" id="664439"/>
    <lineage>
        <taxon>Eukaryota</taxon>
        <taxon>Fungi</taxon>
        <taxon>Dikarya</taxon>
        <taxon>Basidiomycota</taxon>
        <taxon>Agaricomycotina</taxon>
        <taxon>Agaricomycetes</taxon>
        <taxon>Agaricomycetidae</taxon>
        <taxon>Boletales</taxon>
        <taxon>Paxilineae</taxon>
        <taxon>Paxillaceae</taxon>
        <taxon>Paxillus</taxon>
    </lineage>
</organism>
<accession>A0A0C9SRA5</accession>
<keyword evidence="5" id="KW-0276">Fatty acid metabolism</keyword>
<dbReference type="EMBL" id="KN819411">
    <property type="protein sequence ID" value="KIJ10279.1"/>
    <property type="molecule type" value="Genomic_DNA"/>
</dbReference>
<evidence type="ECO:0000256" key="5">
    <source>
        <dbReference type="ARBA" id="ARBA00022832"/>
    </source>
</evidence>
<evidence type="ECO:0000313" key="12">
    <source>
        <dbReference type="Proteomes" id="UP000053647"/>
    </source>
</evidence>
<dbReference type="AlphaFoldDB" id="A0A0C9SRA5"/>
<evidence type="ECO:0000256" key="2">
    <source>
        <dbReference type="ARBA" id="ARBA00022516"/>
    </source>
</evidence>
<keyword evidence="9" id="KW-0275">Fatty acid biosynthesis</keyword>
<evidence type="ECO:0000256" key="7">
    <source>
        <dbReference type="ARBA" id="ARBA00023098"/>
    </source>
</evidence>
<dbReference type="InterPro" id="IPR002076">
    <property type="entry name" value="ELO_fam"/>
</dbReference>
<gene>
    <name evidence="11" type="ORF">PAXINDRAFT_16721</name>
</gene>
<proteinExistence type="predicted"/>
<keyword evidence="3" id="KW-0808">Transferase</keyword>
<evidence type="ECO:0000256" key="10">
    <source>
        <dbReference type="SAM" id="MobiDB-lite"/>
    </source>
</evidence>
<keyword evidence="12" id="KW-1185">Reference proteome</keyword>
<reference evidence="12" key="2">
    <citation type="submission" date="2015-01" db="EMBL/GenBank/DDBJ databases">
        <title>Evolutionary Origins and Diversification of the Mycorrhizal Mutualists.</title>
        <authorList>
            <consortium name="DOE Joint Genome Institute"/>
            <consortium name="Mycorrhizal Genomics Consortium"/>
            <person name="Kohler A."/>
            <person name="Kuo A."/>
            <person name="Nagy L.G."/>
            <person name="Floudas D."/>
            <person name="Copeland A."/>
            <person name="Barry K.W."/>
            <person name="Cichocki N."/>
            <person name="Veneault-Fourrey C."/>
            <person name="LaButti K."/>
            <person name="Lindquist E.A."/>
            <person name="Lipzen A."/>
            <person name="Lundell T."/>
            <person name="Morin E."/>
            <person name="Murat C."/>
            <person name="Riley R."/>
            <person name="Ohm R."/>
            <person name="Sun H."/>
            <person name="Tunlid A."/>
            <person name="Henrissat B."/>
            <person name="Grigoriev I.V."/>
            <person name="Hibbett D.S."/>
            <person name="Martin F."/>
        </authorList>
    </citation>
    <scope>NUCLEOTIDE SEQUENCE [LARGE SCALE GENOMIC DNA]</scope>
    <source>
        <strain evidence="12">ATCC 200175</strain>
    </source>
</reference>
<evidence type="ECO:0000256" key="4">
    <source>
        <dbReference type="ARBA" id="ARBA00022692"/>
    </source>
</evidence>
<evidence type="ECO:0000313" key="11">
    <source>
        <dbReference type="EMBL" id="KIJ10279.1"/>
    </source>
</evidence>
<evidence type="ECO:0000256" key="1">
    <source>
        <dbReference type="ARBA" id="ARBA00004141"/>
    </source>
</evidence>
<name>A0A0C9SRA5_PAXIN</name>
<keyword evidence="7" id="KW-0443">Lipid metabolism</keyword>
<dbReference type="Pfam" id="PF01151">
    <property type="entry name" value="ELO"/>
    <property type="match status" value="1"/>
</dbReference>
<keyword evidence="8" id="KW-0472">Membrane</keyword>
<protein>
    <submittedName>
        <fullName evidence="11">Uncharacterized protein</fullName>
    </submittedName>
</protein>
<evidence type="ECO:0000256" key="3">
    <source>
        <dbReference type="ARBA" id="ARBA00022679"/>
    </source>
</evidence>
<dbReference type="Proteomes" id="UP000053647">
    <property type="component" value="Unassembled WGS sequence"/>
</dbReference>
<dbReference type="GO" id="GO:0009922">
    <property type="term" value="F:fatty acid elongase activity"/>
    <property type="evidence" value="ECO:0007669"/>
    <property type="project" value="InterPro"/>
</dbReference>
<keyword evidence="6" id="KW-1133">Transmembrane helix</keyword>
<feature type="compositionally biased region" description="Acidic residues" evidence="10">
    <location>
        <begin position="418"/>
        <end position="434"/>
    </location>
</feature>
<keyword evidence="4" id="KW-0812">Transmembrane</keyword>
<feature type="region of interest" description="Disordered" evidence="10">
    <location>
        <begin position="356"/>
        <end position="378"/>
    </location>
</feature>
<evidence type="ECO:0000256" key="9">
    <source>
        <dbReference type="ARBA" id="ARBA00023160"/>
    </source>
</evidence>
<evidence type="ECO:0000256" key="6">
    <source>
        <dbReference type="ARBA" id="ARBA00022989"/>
    </source>
</evidence>
<dbReference type="OrthoDB" id="2675320at2759"/>
<comment type="subcellular location">
    <subcellularLocation>
        <location evidence="1">Membrane</location>
        <topology evidence="1">Multi-pass membrane protein</topology>
    </subcellularLocation>
</comment>
<keyword evidence="2" id="KW-0444">Lipid biosynthesis</keyword>
<sequence length="769" mass="86026">MPYLADRILSFIPTYAITRHLASYIPGESPFSTWPVVASMAVTYLAVVFGTREIMKDRAPLELTTPFRAHNLILSAGSLLLMALIGEEVFLNWTKVGTYGSLCVPEAYTNSVRNWLNNRSRELTDEEEYFQKTNWFTVFTSENGDQIKEETRKLTEVAPGSPGHDHNDSLDDGPALKKVCPNWDKEPIGSTWEKYLQSAFNATKQALSPTAADPKKKFEVKKAEDGHWDLPEEDFLAASLEQQKWLIRDLMNLCWQEMVGRKGSAPFSKMTKDLGDFVDLDAGYLPDKPSLEIKDPSHMSKDNVECLLRHWKERQENQFLRPIFAFKGTSKQSRKMTEQTLPNISQVTSYNVIATPSEASRPTTMPAVSPPDDSPRSVAEVSLQSKARELSPNAECTTKVSKPIASSFLQTEYHDGLIDDSSDESSSDSDESENAVDLWQSPNQHCATVEGQIEFLRSLSDRNEYLGLINVLNLTQARTGSVEDTLPGRLDWKYDDFHLPPEGHMWLAKHESAFGGDLFGATGEVHGRAHLVTRALFTGMLIRDAEMVAGGRTPLGGYPFIPPELKGKTIPNHYISGYILPWCKRLSKQLKESHAEGISRRPHRSPADVKGKWHEARDFMLCLSSDKQYRQLVMALEQINNSGSPDQDCARGVLLSDFTWDNLSHHAGDVPHQSWAMALKAISLVGLSDTSGERHGRWYIALHVAFVGMVLRDVAMSKSTSATCTYLSVPSFVASTRITDLCIADAMQWCKALRRTIVKGLQHKPTAQK</sequence>
<feature type="region of interest" description="Disordered" evidence="10">
    <location>
        <begin position="417"/>
        <end position="437"/>
    </location>
</feature>
<dbReference type="GO" id="GO:0006633">
    <property type="term" value="P:fatty acid biosynthetic process"/>
    <property type="evidence" value="ECO:0007669"/>
    <property type="project" value="UniProtKB-KW"/>
</dbReference>
<evidence type="ECO:0000256" key="8">
    <source>
        <dbReference type="ARBA" id="ARBA00023136"/>
    </source>
</evidence>
<dbReference type="HOGENOM" id="CLU_026452_1_0_1"/>